<comment type="caution">
    <text evidence="1">The sequence shown here is derived from an EMBL/GenBank/DDBJ whole genome shotgun (WGS) entry which is preliminary data.</text>
</comment>
<name>A0ACC3NMT5_9PEZI</name>
<accession>A0ACC3NMT5</accession>
<sequence>MRALTIRSWVGVAVASALVLFAAYLFALSSFDEATMTAPLRLQVQKFIPFATRVASVRNSHLPSLQKPLTSSTSTLHPQHNFSTTTAKMTYDSTSFKDAVKHRRTVYQLSKQSTIPDSRIQEILETAITEVPSSFNSQSARIVVLLKDEHDKFWDIVRDVLKTIVPEDKWEHTGNRIAGFRNAYGTALFYEDPASIRKLQEQYPSYTEKFPQWSEHTSAMHQYMLWTAFETEGLGCNLQHYNPLPDRKVSEIWNVPAEWGLKAQLVFGTPAEGARESLPEKSQLPIKEKLFVHGAS</sequence>
<protein>
    <submittedName>
        <fullName evidence="1">Nitroreductase</fullName>
    </submittedName>
</protein>
<organism evidence="1 2">
    <name type="scientific">Vermiconidia calcicola</name>
    <dbReference type="NCBI Taxonomy" id="1690605"/>
    <lineage>
        <taxon>Eukaryota</taxon>
        <taxon>Fungi</taxon>
        <taxon>Dikarya</taxon>
        <taxon>Ascomycota</taxon>
        <taxon>Pezizomycotina</taxon>
        <taxon>Dothideomycetes</taxon>
        <taxon>Dothideomycetidae</taxon>
        <taxon>Mycosphaerellales</taxon>
        <taxon>Extremaceae</taxon>
        <taxon>Vermiconidia</taxon>
    </lineage>
</organism>
<gene>
    <name evidence="1" type="primary">HBN1_1</name>
    <name evidence="1" type="ORF">LTR37_004036</name>
</gene>
<proteinExistence type="predicted"/>
<evidence type="ECO:0000313" key="1">
    <source>
        <dbReference type="EMBL" id="KAK3719913.1"/>
    </source>
</evidence>
<reference evidence="1" key="1">
    <citation type="submission" date="2023-07" db="EMBL/GenBank/DDBJ databases">
        <title>Black Yeasts Isolated from many extreme environments.</title>
        <authorList>
            <person name="Coleine C."/>
            <person name="Stajich J.E."/>
            <person name="Selbmann L."/>
        </authorList>
    </citation>
    <scope>NUCLEOTIDE SEQUENCE</scope>
    <source>
        <strain evidence="1">CCFEE 5714</strain>
    </source>
</reference>
<dbReference type="Proteomes" id="UP001281147">
    <property type="component" value="Unassembled WGS sequence"/>
</dbReference>
<keyword evidence="2" id="KW-1185">Reference proteome</keyword>
<dbReference type="EMBL" id="JAUTXU010000024">
    <property type="protein sequence ID" value="KAK3719913.1"/>
    <property type="molecule type" value="Genomic_DNA"/>
</dbReference>
<evidence type="ECO:0000313" key="2">
    <source>
        <dbReference type="Proteomes" id="UP001281147"/>
    </source>
</evidence>